<organism evidence="8 10">
    <name type="scientific">Leptospira barantonii</name>
    <dbReference type="NCBI Taxonomy" id="2023184"/>
    <lineage>
        <taxon>Bacteria</taxon>
        <taxon>Pseudomonadati</taxon>
        <taxon>Spirochaetota</taxon>
        <taxon>Spirochaetia</taxon>
        <taxon>Leptospirales</taxon>
        <taxon>Leptospiraceae</taxon>
        <taxon>Leptospira</taxon>
    </lineage>
</organism>
<evidence type="ECO:0000256" key="4">
    <source>
        <dbReference type="ARBA" id="ARBA00023027"/>
    </source>
</evidence>
<dbReference type="SUPFAM" id="SSF51735">
    <property type="entry name" value="NAD(P)-binding Rossmann-fold domains"/>
    <property type="match status" value="1"/>
</dbReference>
<dbReference type="OrthoDB" id="9773765at2"/>
<comment type="caution">
    <text evidence="8">The sequence shown here is derived from an EMBL/GenBank/DDBJ whole genome shotgun (WGS) entry which is preliminary data.</text>
</comment>
<sequence length="203" mass="23012">MIRKYPAFLNLENKNILLIGGGKVALEKLPHLIESGAKITLIALETCGEVARILEQHPEIKTEYRSVEFSDLQGRALVFSATNDSDLNRRLSDYAHSWKIWINCADDPSNCDFYSAAVLDRGPIRVAISTEGSFAGLSGIVKTTLEELIPDEHEDEFQDLMLIRKELKSILPDPEKRRKVLKDLLQTLKENYFKIPNDSSKRI</sequence>
<dbReference type="Proteomes" id="UP000231879">
    <property type="component" value="Unassembled WGS sequence"/>
</dbReference>
<dbReference type="PANTHER" id="PTHR35330">
    <property type="entry name" value="SIROHEME BIOSYNTHESIS PROTEIN MET8"/>
    <property type="match status" value="1"/>
</dbReference>
<evidence type="ECO:0000313" key="8">
    <source>
        <dbReference type="EMBL" id="TGL92136.1"/>
    </source>
</evidence>
<comment type="pathway">
    <text evidence="1">Porphyrin-containing compound metabolism; siroheme biosynthesis; sirohydrochlorin from precorrin-2: step 1/1.</text>
</comment>
<dbReference type="RefSeq" id="WP_100763390.1">
    <property type="nucleotide sequence ID" value="NZ_NPDS01000007.1"/>
</dbReference>
<evidence type="ECO:0000256" key="1">
    <source>
        <dbReference type="ARBA" id="ARBA00005010"/>
    </source>
</evidence>
<evidence type="ECO:0000313" key="9">
    <source>
        <dbReference type="Proteomes" id="UP000231879"/>
    </source>
</evidence>
<dbReference type="GO" id="GO:0019354">
    <property type="term" value="P:siroheme biosynthetic process"/>
    <property type="evidence" value="ECO:0007669"/>
    <property type="project" value="UniProtKB-UniPathway"/>
</dbReference>
<dbReference type="AlphaFoldDB" id="A0A2M9YXF4"/>
<accession>A0A2M9YXF4</accession>
<dbReference type="EMBL" id="RQGN01000108">
    <property type="protein sequence ID" value="TGL92136.1"/>
    <property type="molecule type" value="Genomic_DNA"/>
</dbReference>
<keyword evidence="5" id="KW-0627">Porphyrin biosynthesis</keyword>
<evidence type="ECO:0000256" key="5">
    <source>
        <dbReference type="ARBA" id="ARBA00023244"/>
    </source>
</evidence>
<dbReference type="PANTHER" id="PTHR35330:SF1">
    <property type="entry name" value="SIROHEME BIOSYNTHESIS PROTEIN MET8"/>
    <property type="match status" value="1"/>
</dbReference>
<evidence type="ECO:0000256" key="3">
    <source>
        <dbReference type="ARBA" id="ARBA00023002"/>
    </source>
</evidence>
<dbReference type="InterPro" id="IPR036291">
    <property type="entry name" value="NAD(P)-bd_dom_sf"/>
</dbReference>
<reference evidence="7 9" key="1">
    <citation type="submission" date="2017-07" db="EMBL/GenBank/DDBJ databases">
        <title>Leptospira spp. isolated from tropical soils.</title>
        <authorList>
            <person name="Thibeaux R."/>
            <person name="Iraola G."/>
            <person name="Ferres I."/>
            <person name="Bierque E."/>
            <person name="Girault D."/>
            <person name="Soupe-Gilbert M.-E."/>
            <person name="Picardeau M."/>
            <person name="Goarant C."/>
        </authorList>
    </citation>
    <scope>NUCLEOTIDE SEQUENCE [LARGE SCALE GENOMIC DNA]</scope>
    <source>
        <strain evidence="7 9">FH4-C-A1</strain>
    </source>
</reference>
<reference evidence="8 10" key="2">
    <citation type="journal article" date="2019" name="PLoS Negl. Trop. Dis.">
        <title>Revisiting the worldwide diversity of Leptospira species in the environment.</title>
        <authorList>
            <person name="Vincent A.T."/>
            <person name="Schiettekatte O."/>
            <person name="Bourhy P."/>
            <person name="Veyrier F.J."/>
            <person name="Picardeau M."/>
        </authorList>
    </citation>
    <scope>NUCLEOTIDE SEQUENCE [LARGE SCALE GENOMIC DNA]</scope>
    <source>
        <strain evidence="8 10">201702444</strain>
    </source>
</reference>
<dbReference type="GO" id="GO:0004325">
    <property type="term" value="F:ferrochelatase activity"/>
    <property type="evidence" value="ECO:0007669"/>
    <property type="project" value="InterPro"/>
</dbReference>
<keyword evidence="3" id="KW-0560">Oxidoreductase</keyword>
<evidence type="ECO:0000313" key="7">
    <source>
        <dbReference type="EMBL" id="PJZ56228.1"/>
    </source>
</evidence>
<comment type="catalytic activity">
    <reaction evidence="6">
        <text>precorrin-2 + NAD(+) = sirohydrochlorin + NADH + 2 H(+)</text>
        <dbReference type="Rhea" id="RHEA:15613"/>
        <dbReference type="ChEBI" id="CHEBI:15378"/>
        <dbReference type="ChEBI" id="CHEBI:57540"/>
        <dbReference type="ChEBI" id="CHEBI:57945"/>
        <dbReference type="ChEBI" id="CHEBI:58351"/>
        <dbReference type="ChEBI" id="CHEBI:58827"/>
        <dbReference type="EC" id="1.3.1.76"/>
    </reaction>
</comment>
<dbReference type="NCBIfam" id="TIGR01470">
    <property type="entry name" value="cysG_Nterm"/>
    <property type="match status" value="1"/>
</dbReference>
<proteinExistence type="predicted"/>
<name>A0A2M9YXF4_9LEPT</name>
<dbReference type="EMBL" id="NPDS01000007">
    <property type="protein sequence ID" value="PJZ56228.1"/>
    <property type="molecule type" value="Genomic_DNA"/>
</dbReference>
<dbReference type="InterPro" id="IPR006367">
    <property type="entry name" value="Sirohaem_synthase_N"/>
</dbReference>
<dbReference type="GO" id="GO:0043115">
    <property type="term" value="F:precorrin-2 dehydrogenase activity"/>
    <property type="evidence" value="ECO:0007669"/>
    <property type="project" value="UniProtKB-EC"/>
</dbReference>
<evidence type="ECO:0000256" key="2">
    <source>
        <dbReference type="ARBA" id="ARBA00012400"/>
    </source>
</evidence>
<keyword evidence="9" id="KW-1185">Reference proteome</keyword>
<dbReference type="Pfam" id="PF13241">
    <property type="entry name" value="NAD_binding_7"/>
    <property type="match status" value="1"/>
</dbReference>
<dbReference type="Gene3D" id="3.40.50.720">
    <property type="entry name" value="NAD(P)-binding Rossmann-like Domain"/>
    <property type="match status" value="1"/>
</dbReference>
<evidence type="ECO:0000313" key="10">
    <source>
        <dbReference type="Proteomes" id="UP000298429"/>
    </source>
</evidence>
<dbReference type="UniPathway" id="UPA00262">
    <property type="reaction ID" value="UER00222"/>
</dbReference>
<keyword evidence="4" id="KW-0520">NAD</keyword>
<dbReference type="Gene3D" id="3.30.160.110">
    <property type="entry name" value="Siroheme synthase, domain 2"/>
    <property type="match status" value="1"/>
</dbReference>
<protein>
    <recommendedName>
        <fullName evidence="2">precorrin-2 dehydrogenase</fullName>
        <ecNumber evidence="2">1.3.1.76</ecNumber>
    </recommendedName>
</protein>
<dbReference type="InterPro" id="IPR028161">
    <property type="entry name" value="Met8-like"/>
</dbReference>
<evidence type="ECO:0000256" key="6">
    <source>
        <dbReference type="ARBA" id="ARBA00047561"/>
    </source>
</evidence>
<gene>
    <name evidence="7" type="ORF">CH367_15335</name>
    <name evidence="8" type="ORF">EHQ76_20245</name>
</gene>
<dbReference type="Proteomes" id="UP000298429">
    <property type="component" value="Unassembled WGS sequence"/>
</dbReference>
<dbReference type="SUPFAM" id="SSF75615">
    <property type="entry name" value="Siroheme synthase middle domains-like"/>
    <property type="match status" value="1"/>
</dbReference>
<dbReference type="EC" id="1.3.1.76" evidence="2"/>